<proteinExistence type="predicted"/>
<organism evidence="1 2">
    <name type="scientific">Dentiscutata heterogama</name>
    <dbReference type="NCBI Taxonomy" id="1316150"/>
    <lineage>
        <taxon>Eukaryota</taxon>
        <taxon>Fungi</taxon>
        <taxon>Fungi incertae sedis</taxon>
        <taxon>Mucoromycota</taxon>
        <taxon>Glomeromycotina</taxon>
        <taxon>Glomeromycetes</taxon>
        <taxon>Diversisporales</taxon>
        <taxon>Gigasporaceae</taxon>
        <taxon>Dentiscutata</taxon>
    </lineage>
</organism>
<dbReference type="EMBL" id="CAJVPU010016190">
    <property type="protein sequence ID" value="CAG8651480.1"/>
    <property type="molecule type" value="Genomic_DNA"/>
</dbReference>
<sequence length="286" mass="33258">KLGFIVSNLHYGSYSRFWWEFSSENLIFPIRLKQQIKVVLNDANFYLSIQIGTKNNAMLPQYYCRSEHFEAIENSLTKAISTVYQLMFHTETRYSGHLVMGWNNKDILEIIRSDIKFFPITYMVGEYKSLLWTKSSNPNNEKESLANLYKTEFLTSSPIHIRTSTDKFWSCFDRALEDNKHTLNGKRRILSIIVDEFSYFELQHNLGISQAIKRYIKLGSKLESGNDIEDAIKDISGTRVANLTLNRNNDKGKLGTIAGISNLHEWTWPSDENNMKYIRARAMPKI</sequence>
<reference evidence="1" key="1">
    <citation type="submission" date="2021-06" db="EMBL/GenBank/DDBJ databases">
        <authorList>
            <person name="Kallberg Y."/>
            <person name="Tangrot J."/>
            <person name="Rosling A."/>
        </authorList>
    </citation>
    <scope>NUCLEOTIDE SEQUENCE</scope>
    <source>
        <strain evidence="1">IL203A</strain>
    </source>
</reference>
<feature type="non-terminal residue" evidence="1">
    <location>
        <position position="1"/>
    </location>
</feature>
<keyword evidence="2" id="KW-1185">Reference proteome</keyword>
<comment type="caution">
    <text evidence="1">The sequence shown here is derived from an EMBL/GenBank/DDBJ whole genome shotgun (WGS) entry which is preliminary data.</text>
</comment>
<feature type="non-terminal residue" evidence="1">
    <location>
        <position position="286"/>
    </location>
</feature>
<evidence type="ECO:0000313" key="1">
    <source>
        <dbReference type="EMBL" id="CAG8651480.1"/>
    </source>
</evidence>
<evidence type="ECO:0000313" key="2">
    <source>
        <dbReference type="Proteomes" id="UP000789702"/>
    </source>
</evidence>
<gene>
    <name evidence="1" type="ORF">DHETER_LOCUS9318</name>
</gene>
<name>A0ACA9NK08_9GLOM</name>
<protein>
    <submittedName>
        <fullName evidence="1">12299_t:CDS:1</fullName>
    </submittedName>
</protein>
<accession>A0ACA9NK08</accession>
<dbReference type="Proteomes" id="UP000789702">
    <property type="component" value="Unassembled WGS sequence"/>
</dbReference>